<feature type="domain" description="Mug135-like C-terminal" evidence="4">
    <location>
        <begin position="136"/>
        <end position="217"/>
    </location>
</feature>
<reference evidence="5 6" key="1">
    <citation type="submission" date="2014-04" db="EMBL/GenBank/DDBJ databases">
        <title>Evolutionary Origins and Diversification of the Mycorrhizal Mutualists.</title>
        <authorList>
            <consortium name="DOE Joint Genome Institute"/>
            <consortium name="Mycorrhizal Genomics Consortium"/>
            <person name="Kohler A."/>
            <person name="Kuo A."/>
            <person name="Nagy L.G."/>
            <person name="Floudas D."/>
            <person name="Copeland A."/>
            <person name="Barry K.W."/>
            <person name="Cichocki N."/>
            <person name="Veneault-Fourrey C."/>
            <person name="LaButti K."/>
            <person name="Lindquist E.A."/>
            <person name="Lipzen A."/>
            <person name="Lundell T."/>
            <person name="Morin E."/>
            <person name="Murat C."/>
            <person name="Riley R."/>
            <person name="Ohm R."/>
            <person name="Sun H."/>
            <person name="Tunlid A."/>
            <person name="Henrissat B."/>
            <person name="Grigoriev I.V."/>
            <person name="Hibbett D.S."/>
            <person name="Martin F."/>
        </authorList>
    </citation>
    <scope>NUCLEOTIDE SEQUENCE [LARGE SCALE GENOMIC DNA]</scope>
    <source>
        <strain evidence="5 6">Koide BX008</strain>
    </source>
</reference>
<evidence type="ECO:0000313" key="6">
    <source>
        <dbReference type="Proteomes" id="UP000054549"/>
    </source>
</evidence>
<dbReference type="AlphaFoldDB" id="A0A0C2X994"/>
<dbReference type="InterPro" id="IPR013902">
    <property type="entry name" value="Mug135-like_C"/>
</dbReference>
<dbReference type="Proteomes" id="UP000054549">
    <property type="component" value="Unassembled WGS sequence"/>
</dbReference>
<keyword evidence="2" id="KW-0175">Coiled coil</keyword>
<proteinExistence type="inferred from homology"/>
<feature type="region of interest" description="Disordered" evidence="3">
    <location>
        <begin position="1"/>
        <end position="24"/>
    </location>
</feature>
<organism evidence="5 6">
    <name type="scientific">Amanita muscaria (strain Koide BX008)</name>
    <dbReference type="NCBI Taxonomy" id="946122"/>
    <lineage>
        <taxon>Eukaryota</taxon>
        <taxon>Fungi</taxon>
        <taxon>Dikarya</taxon>
        <taxon>Basidiomycota</taxon>
        <taxon>Agaricomycotina</taxon>
        <taxon>Agaricomycetes</taxon>
        <taxon>Agaricomycetidae</taxon>
        <taxon>Agaricales</taxon>
        <taxon>Pluteineae</taxon>
        <taxon>Amanitaceae</taxon>
        <taxon>Amanita</taxon>
    </lineage>
</organism>
<keyword evidence="6" id="KW-1185">Reference proteome</keyword>
<evidence type="ECO:0000259" key="4">
    <source>
        <dbReference type="Pfam" id="PF08593"/>
    </source>
</evidence>
<dbReference type="EMBL" id="KN818243">
    <property type="protein sequence ID" value="KIL65348.1"/>
    <property type="molecule type" value="Genomic_DNA"/>
</dbReference>
<evidence type="ECO:0000313" key="5">
    <source>
        <dbReference type="EMBL" id="KIL65348.1"/>
    </source>
</evidence>
<evidence type="ECO:0000256" key="2">
    <source>
        <dbReference type="SAM" id="Coils"/>
    </source>
</evidence>
<sequence length="235" mass="27161">MSKRLRRASASTTMPLVPPHNQGNVRVPDLPQAVPTIDDITNARRYIANLTECKNLSSRPQIATAEDITRAEIYKHKYEVVRDEIRRAMEELRREMRQSMEVHRREMRQSMEEHRREVRQSVVAATNPVLIVSTRAYNTGCGTGAHRQYDILPFIIEGELVNPDAIKPPLPLLTSFDVIDGLNDNDLDRYLWQYGIRFHHNHRRTIKLQRLKEHLGVVVNESGCKIAQVTRCGDY</sequence>
<gene>
    <name evidence="5" type="ORF">M378DRAFT_24137</name>
</gene>
<dbReference type="HOGENOM" id="CLU_1179949_0_0_1"/>
<name>A0A0C2X994_AMAMK</name>
<protein>
    <recommendedName>
        <fullName evidence="4">Mug135-like C-terminal domain-containing protein</fullName>
    </recommendedName>
</protein>
<comment type="similarity">
    <text evidence="1">Belongs to the UPF0612 family.</text>
</comment>
<evidence type="ECO:0000256" key="1">
    <source>
        <dbReference type="ARBA" id="ARBA00005788"/>
    </source>
</evidence>
<dbReference type="InParanoid" id="A0A0C2X994"/>
<feature type="coiled-coil region" evidence="2">
    <location>
        <begin position="71"/>
        <end position="117"/>
    </location>
</feature>
<accession>A0A0C2X994</accession>
<dbReference type="Pfam" id="PF08593">
    <property type="entry name" value="Mug135_C"/>
    <property type="match status" value="1"/>
</dbReference>
<evidence type="ECO:0000256" key="3">
    <source>
        <dbReference type="SAM" id="MobiDB-lite"/>
    </source>
</evidence>